<evidence type="ECO:0000256" key="1">
    <source>
        <dbReference type="SAM" id="Phobius"/>
    </source>
</evidence>
<organism evidence="2 3">
    <name type="scientific">Allorhodopirellula heiligendammensis</name>
    <dbReference type="NCBI Taxonomy" id="2714739"/>
    <lineage>
        <taxon>Bacteria</taxon>
        <taxon>Pseudomonadati</taxon>
        <taxon>Planctomycetota</taxon>
        <taxon>Planctomycetia</taxon>
        <taxon>Pirellulales</taxon>
        <taxon>Pirellulaceae</taxon>
        <taxon>Allorhodopirellula</taxon>
    </lineage>
</organism>
<protein>
    <submittedName>
        <fullName evidence="2">Uncharacterized protein</fullName>
    </submittedName>
</protein>
<keyword evidence="1" id="KW-0472">Membrane</keyword>
<evidence type="ECO:0000313" key="2">
    <source>
        <dbReference type="EMBL" id="TWU15706.1"/>
    </source>
</evidence>
<keyword evidence="1" id="KW-1133">Transmembrane helix</keyword>
<gene>
    <name evidence="2" type="ORF">Poly21_29030</name>
</gene>
<comment type="caution">
    <text evidence="2">The sequence shown here is derived from an EMBL/GenBank/DDBJ whole genome shotgun (WGS) entry which is preliminary data.</text>
</comment>
<evidence type="ECO:0000313" key="3">
    <source>
        <dbReference type="Proteomes" id="UP000319908"/>
    </source>
</evidence>
<dbReference type="EMBL" id="SJPU01000002">
    <property type="protein sequence ID" value="TWU15706.1"/>
    <property type="molecule type" value="Genomic_DNA"/>
</dbReference>
<accession>A0A5C6BWQ8</accession>
<keyword evidence="3" id="KW-1185">Reference proteome</keyword>
<dbReference type="Proteomes" id="UP000319908">
    <property type="component" value="Unassembled WGS sequence"/>
</dbReference>
<dbReference type="AlphaFoldDB" id="A0A5C6BWQ8"/>
<dbReference type="OrthoDB" id="285220at2"/>
<reference evidence="2 3" key="1">
    <citation type="journal article" date="2020" name="Antonie Van Leeuwenhoek">
        <title>Rhodopirellula heiligendammensis sp. nov., Rhodopirellula pilleata sp. nov., and Rhodopirellula solitaria sp. nov. isolated from natural or artificial marine surfaces in Northern Germany and California, USA, and emended description of the genus Rhodopirellula.</title>
        <authorList>
            <person name="Kallscheuer N."/>
            <person name="Wiegand S."/>
            <person name="Jogler M."/>
            <person name="Boedeker C."/>
            <person name="Peeters S.H."/>
            <person name="Rast P."/>
            <person name="Heuer A."/>
            <person name="Jetten M.S.M."/>
            <person name="Rohde M."/>
            <person name="Jogler C."/>
        </authorList>
    </citation>
    <scope>NUCLEOTIDE SEQUENCE [LARGE SCALE GENOMIC DNA]</scope>
    <source>
        <strain evidence="2 3">Poly21</strain>
    </source>
</reference>
<proteinExistence type="predicted"/>
<name>A0A5C6BWQ8_9BACT</name>
<keyword evidence="1" id="KW-0812">Transmembrane</keyword>
<sequence>MIGCAAVLAIVPLLVGAIGALSMTDAPLAGRLTVAVMPAAMVFMAVLLLALRDNARHRRHMKSVRKMLLDRRPVDDAEFCSHFPGSDPELLTLTRDGVARFFDVPSACIHPTDQLDSDFHFSSLEPAFHTCVVYHVLAECGAIDAPFTFRSHRVSDVATLSKEISHILKRLPNLSDVPTDDE</sequence>
<feature type="transmembrane region" description="Helical" evidence="1">
    <location>
        <begin position="29"/>
        <end position="51"/>
    </location>
</feature>